<dbReference type="Pfam" id="PF09956">
    <property type="entry name" value="Phage_cement_2"/>
    <property type="match status" value="1"/>
</dbReference>
<comment type="caution">
    <text evidence="1">The sequence shown here is derived from an EMBL/GenBank/DDBJ whole genome shotgun (WGS) entry which is preliminary data.</text>
</comment>
<keyword evidence="2" id="KW-1185">Reference proteome</keyword>
<sequence length="109" mass="11216">MKIFVQEGRTLDFVADGAVKAGVPVLVGVILVIPATNAAAGQTYSGWIEGVFVLPCQGQAWATNCIALYWDAANARVTTSANGNTKIGMTAAPKVAADIVGNVKLLPSV</sequence>
<dbReference type="Proteomes" id="UP000560131">
    <property type="component" value="Unassembled WGS sequence"/>
</dbReference>
<dbReference type="EMBL" id="JACIJN010000002">
    <property type="protein sequence ID" value="MBB5725047.1"/>
    <property type="molecule type" value="Genomic_DNA"/>
</dbReference>
<gene>
    <name evidence="1" type="ORF">FHS97_000955</name>
</gene>
<organism evidence="1 2">
    <name type="scientific">Sphingomonas endophytica</name>
    <dbReference type="NCBI Taxonomy" id="869719"/>
    <lineage>
        <taxon>Bacteria</taxon>
        <taxon>Pseudomonadati</taxon>
        <taxon>Pseudomonadota</taxon>
        <taxon>Alphaproteobacteria</taxon>
        <taxon>Sphingomonadales</taxon>
        <taxon>Sphingomonadaceae</taxon>
        <taxon>Sphingomonas</taxon>
    </lineage>
</organism>
<evidence type="ECO:0000313" key="2">
    <source>
        <dbReference type="Proteomes" id="UP000560131"/>
    </source>
</evidence>
<protein>
    <submittedName>
        <fullName evidence="1">RecA/RadA family phage recombinase</fullName>
    </submittedName>
</protein>
<name>A0ABR6N2N0_9SPHN</name>
<evidence type="ECO:0000313" key="1">
    <source>
        <dbReference type="EMBL" id="MBB5725047.1"/>
    </source>
</evidence>
<dbReference type="RefSeq" id="WP_184033769.1">
    <property type="nucleotide sequence ID" value="NZ_BAABAR010000007.1"/>
</dbReference>
<dbReference type="InterPro" id="IPR011231">
    <property type="entry name" value="Phage_VT1-Sakai_H0018"/>
</dbReference>
<reference evidence="1 2" key="1">
    <citation type="submission" date="2020-08" db="EMBL/GenBank/DDBJ databases">
        <title>Genomic Encyclopedia of Type Strains, Phase IV (KMG-IV): sequencing the most valuable type-strain genomes for metagenomic binning, comparative biology and taxonomic classification.</title>
        <authorList>
            <person name="Goeker M."/>
        </authorList>
    </citation>
    <scope>NUCLEOTIDE SEQUENCE [LARGE SCALE GENOMIC DNA]</scope>
    <source>
        <strain evidence="1 2">DSM 101535</strain>
    </source>
</reference>
<accession>A0ABR6N2N0</accession>
<dbReference type="PIRSF" id="PIRSF030771">
    <property type="entry name" value="UCP030771"/>
    <property type="match status" value="1"/>
</dbReference>
<proteinExistence type="predicted"/>